<feature type="compositionally biased region" description="Polar residues" evidence="14">
    <location>
        <begin position="1074"/>
        <end position="1091"/>
    </location>
</feature>
<dbReference type="InterPro" id="IPR029023">
    <property type="entry name" value="Tensin_phosphatase"/>
</dbReference>
<feature type="region of interest" description="Disordered" evidence="14">
    <location>
        <begin position="868"/>
        <end position="908"/>
    </location>
</feature>
<sequence>MAADMFRSAFGWAASASPNAAAESGPPGSHEFVGQTLDVDGRKVRVRRLIAEGGFGLVFSVVDSESGDSFALKRLVVADSAARDSALKEIDYLRQVQGCPFILTLIGSSCRSLGGVRDEFYVLTELCSGGLIDVLQARTDPLPLPLTTKVFYQACKAVQALHSLSPPLIHRDLKIDNFLISLDGSLLKLCDFGSATRESHCPDSSWSAHQRALLEDEMSHHSTPIYRSPEMLDTWNNYPIGTPLDIWALGCVLYTLCFMRHPYEDGAKLRILNANYVIPAKDSRFEVFHDLIRGMFRVDPRERPTIADCLERVSEVAEAKGVQLREPLGLESVRKPAGDASGGGHSPAVEDRSPPPVTGVPAPLAAQLGAPVHGGAHFLSSLKGGAGSLLKNIKETSTKVMHTVQHHPLMLSPTAHRLPGLHQNLFSRSQPQLPPQSHLPPRPHPYKSPQSRLHHLFHHPHLPLLSHPAPQSQFHFSVASDRVSQSPLKSLFLPSPPQPSPPSQSMARTDLDVSYLTSRLLVMPYPAEGLESAYRSNHVEDVKALLETRHNGHHAIWNVSERRYTSAKFQSRVVECGWVAKQAPPLPTLYSLCRSLHEYLMADPKNVAVVHCLDGKASSALLVCALMLYEGLFSNPDRALELFAVKRMPPEIHPSQRRYLEYMAHLCNPVRPRAPLWRKATLDGLTLAPVPQFTRARDGCRPFVEIYSGIEKVMSTQTEYDGIRFFHVSQGQVTIPIRLEVVGDVTISVFHARQSLLASKFGSSSSSSHGGGGGNGTHGIKMFSLQFHTGYLTEQDVLMRFGCDDLDDVTEPDRFANNFCLLLNLRLAPPEPVPRARPLPWMASRKGGGMPQLLVSSAIEMDDIMDKFGALPPHAAPRHQPPLPPEAKPPQEERHRTPPAPPSRPPVVEPAIATDLLNLDSPKAPQQSNPSEGAQPQFFPPSVDERGAVADLLGGDIFGSTAANPQPNEAASLSSPLADLDLGSGKASTTAVDDLLGGGTPEAVKLPSSGSLHHSSSTGSFHPSPAPLKTPEPNLLGTWDQFIPGLPRNNSTPNLDASKLDPLGFNLSSKLVESQWNSSQPKAASTANTPRESAKPTPVPSPSGPPGAPGAPNYSRSNFAEPSVFGVRPKVKEDAFGDLLGSGFGSGKPGSNGPRTMADMKKEKLKETLSPAEILIRNWTEGKERNIRALLCSLHNVVWEGCRWSECGMAQLVTPADVKKCYRKACLAVHPDKQVNSPNEELAKMIFMELNDAWSEFENDPAQQQMFR</sequence>
<dbReference type="InterPro" id="IPR036869">
    <property type="entry name" value="J_dom_sf"/>
</dbReference>
<dbReference type="Pfam" id="PF10409">
    <property type="entry name" value="PTEN_C2"/>
    <property type="match status" value="1"/>
</dbReference>
<dbReference type="PANTHER" id="PTHR22967:SF105">
    <property type="entry name" value="CYCLIN-G-ASSOCIATED KINASE"/>
    <property type="match status" value="1"/>
</dbReference>
<organism evidence="15">
    <name type="scientific">Cyprideis torosa</name>
    <dbReference type="NCBI Taxonomy" id="163714"/>
    <lineage>
        <taxon>Eukaryota</taxon>
        <taxon>Metazoa</taxon>
        <taxon>Ecdysozoa</taxon>
        <taxon>Arthropoda</taxon>
        <taxon>Crustacea</taxon>
        <taxon>Oligostraca</taxon>
        <taxon>Ostracoda</taxon>
        <taxon>Podocopa</taxon>
        <taxon>Podocopida</taxon>
        <taxon>Cytherocopina</taxon>
        <taxon>Cytheroidea</taxon>
        <taxon>Cytherideidae</taxon>
        <taxon>Cyprideis</taxon>
    </lineage>
</organism>
<dbReference type="PROSITE" id="PS51182">
    <property type="entry name" value="C2_TENSIN"/>
    <property type="match status" value="1"/>
</dbReference>
<dbReference type="SUPFAM" id="SSF52799">
    <property type="entry name" value="(Phosphotyrosine protein) phosphatases II"/>
    <property type="match status" value="1"/>
</dbReference>
<dbReference type="GO" id="GO:0004721">
    <property type="term" value="F:phosphoprotein phosphatase activity"/>
    <property type="evidence" value="ECO:0007669"/>
    <property type="project" value="UniProtKB-KW"/>
</dbReference>
<feature type="compositionally biased region" description="Polar residues" evidence="14">
    <location>
        <begin position="924"/>
        <end position="934"/>
    </location>
</feature>
<keyword evidence="6" id="KW-0378">Hydrolase</keyword>
<dbReference type="CDD" id="cd06257">
    <property type="entry name" value="DnaJ"/>
    <property type="match status" value="1"/>
</dbReference>
<dbReference type="AlphaFoldDB" id="A0A7R8ZNX0"/>
<name>A0A7R8ZNX0_9CRUS</name>
<dbReference type="InterPro" id="IPR011009">
    <property type="entry name" value="Kinase-like_dom_sf"/>
</dbReference>
<dbReference type="PROSITE" id="PS51181">
    <property type="entry name" value="PPASE_TENSIN"/>
    <property type="match status" value="1"/>
</dbReference>
<dbReference type="InterPro" id="IPR001623">
    <property type="entry name" value="DnaJ_domain"/>
</dbReference>
<dbReference type="SUPFAM" id="SSF46565">
    <property type="entry name" value="Chaperone J-domain"/>
    <property type="match status" value="1"/>
</dbReference>
<keyword evidence="7" id="KW-0904">Protein phosphatase</keyword>
<keyword evidence="5" id="KW-0547">Nucleotide-binding</keyword>
<feature type="region of interest" description="Disordered" evidence="14">
    <location>
        <begin position="995"/>
        <end position="1057"/>
    </location>
</feature>
<dbReference type="GO" id="GO:0035612">
    <property type="term" value="F:AP-2 adaptor complex binding"/>
    <property type="evidence" value="ECO:0007669"/>
    <property type="project" value="TreeGrafter"/>
</dbReference>
<feature type="region of interest" description="Disordered" evidence="14">
    <location>
        <begin position="1074"/>
        <end position="1117"/>
    </location>
</feature>
<dbReference type="GO" id="GO:0017124">
    <property type="term" value="F:SH3 domain binding"/>
    <property type="evidence" value="ECO:0007669"/>
    <property type="project" value="UniProtKB-KW"/>
</dbReference>
<dbReference type="GO" id="GO:0004674">
    <property type="term" value="F:protein serine/threonine kinase activity"/>
    <property type="evidence" value="ECO:0007669"/>
    <property type="project" value="TreeGrafter"/>
</dbReference>
<evidence type="ECO:0000256" key="14">
    <source>
        <dbReference type="SAM" id="MobiDB-lite"/>
    </source>
</evidence>
<dbReference type="SUPFAM" id="SSF56112">
    <property type="entry name" value="Protein kinase-like (PK-like)"/>
    <property type="match status" value="1"/>
</dbReference>
<dbReference type="Gene3D" id="2.60.40.1110">
    <property type="match status" value="1"/>
</dbReference>
<dbReference type="GO" id="GO:0045747">
    <property type="term" value="P:positive regulation of Notch signaling pathway"/>
    <property type="evidence" value="ECO:0007669"/>
    <property type="project" value="TreeGrafter"/>
</dbReference>
<dbReference type="EMBL" id="OB661652">
    <property type="protein sequence ID" value="CAD7228680.1"/>
    <property type="molecule type" value="Genomic_DNA"/>
</dbReference>
<feature type="region of interest" description="Disordered" evidence="14">
    <location>
        <begin position="488"/>
        <end position="507"/>
    </location>
</feature>
<dbReference type="InterPro" id="IPR029021">
    <property type="entry name" value="Prot-tyrosine_phosphatase-like"/>
</dbReference>
<evidence type="ECO:0000256" key="10">
    <source>
        <dbReference type="ARBA" id="ARBA00023329"/>
    </source>
</evidence>
<dbReference type="SMART" id="SM00220">
    <property type="entry name" value="S_TKc"/>
    <property type="match status" value="1"/>
</dbReference>
<evidence type="ECO:0000256" key="1">
    <source>
        <dbReference type="ARBA" id="ARBA00004132"/>
    </source>
</evidence>
<evidence type="ECO:0000256" key="12">
    <source>
        <dbReference type="ARBA" id="ARBA00069335"/>
    </source>
</evidence>
<dbReference type="SUPFAM" id="SSF49562">
    <property type="entry name" value="C2 domain (Calcium/lipid-binding domain, CaLB)"/>
    <property type="match status" value="1"/>
</dbReference>
<keyword evidence="3" id="KW-0597">Phosphoprotein</keyword>
<evidence type="ECO:0000256" key="7">
    <source>
        <dbReference type="ARBA" id="ARBA00022912"/>
    </source>
</evidence>
<dbReference type="GO" id="GO:0005524">
    <property type="term" value="F:ATP binding"/>
    <property type="evidence" value="ECO:0007669"/>
    <property type="project" value="InterPro"/>
</dbReference>
<dbReference type="InterPro" id="IPR035892">
    <property type="entry name" value="C2_domain_sf"/>
</dbReference>
<feature type="region of interest" description="Disordered" evidence="14">
    <location>
        <begin position="426"/>
        <end position="451"/>
    </location>
</feature>
<feature type="compositionally biased region" description="Pro residues" evidence="14">
    <location>
        <begin position="1097"/>
        <end position="1109"/>
    </location>
</feature>
<evidence type="ECO:0000313" key="15">
    <source>
        <dbReference type="EMBL" id="CAD7228680.1"/>
    </source>
</evidence>
<dbReference type="OrthoDB" id="1717591at2759"/>
<evidence type="ECO:0000256" key="9">
    <source>
        <dbReference type="ARBA" id="ARBA00023186"/>
    </source>
</evidence>
<keyword evidence="4" id="KW-0677">Repeat</keyword>
<evidence type="ECO:0000256" key="3">
    <source>
        <dbReference type="ARBA" id="ARBA00022553"/>
    </source>
</evidence>
<evidence type="ECO:0000256" key="4">
    <source>
        <dbReference type="ARBA" id="ARBA00022737"/>
    </source>
</evidence>
<feature type="compositionally biased region" description="Pro residues" evidence="14">
    <location>
        <begin position="432"/>
        <end position="443"/>
    </location>
</feature>
<accession>A0A7R8ZNX0</accession>
<dbReference type="InterPro" id="IPR000719">
    <property type="entry name" value="Prot_kinase_dom"/>
</dbReference>
<dbReference type="FunFam" id="3.90.190.10:FF:000255">
    <property type="entry name" value="putative tyrosine-protein phosphatase auxilin"/>
    <property type="match status" value="1"/>
</dbReference>
<evidence type="ECO:0000256" key="13">
    <source>
        <dbReference type="ARBA" id="ARBA00075670"/>
    </source>
</evidence>
<feature type="region of interest" description="Disordered" evidence="14">
    <location>
        <begin position="920"/>
        <end position="942"/>
    </location>
</feature>
<dbReference type="SMART" id="SM00271">
    <property type="entry name" value="DnaJ"/>
    <property type="match status" value="1"/>
</dbReference>
<feature type="region of interest" description="Disordered" evidence="14">
    <location>
        <begin position="327"/>
        <end position="359"/>
    </location>
</feature>
<proteinExistence type="inferred from homology"/>
<dbReference type="GO" id="GO:0072583">
    <property type="term" value="P:clathrin-dependent endocytosis"/>
    <property type="evidence" value="ECO:0007669"/>
    <property type="project" value="UniProtKB-ARBA"/>
</dbReference>
<feature type="compositionally biased region" description="Pro residues" evidence="14">
    <location>
        <begin position="879"/>
        <end position="888"/>
    </location>
</feature>
<evidence type="ECO:0000256" key="5">
    <source>
        <dbReference type="ARBA" id="ARBA00022741"/>
    </source>
</evidence>
<keyword evidence="9" id="KW-0143">Chaperone</keyword>
<comment type="subcellular location">
    <subcellularLocation>
        <location evidence="1">Cytoplasmic vesicle</location>
        <location evidence="1">Clathrin-coated vesicle</location>
    </subcellularLocation>
</comment>
<evidence type="ECO:0000256" key="11">
    <source>
        <dbReference type="ARBA" id="ARBA00064305"/>
    </source>
</evidence>
<keyword evidence="10" id="KW-0968">Cytoplasmic vesicle</keyword>
<feature type="compositionally biased region" description="Pro residues" evidence="14">
    <location>
        <begin position="898"/>
        <end position="908"/>
    </location>
</feature>
<comment type="similarity">
    <text evidence="2">Belongs to the protein kinase superfamily. AGC Ser/Thr protein kinase family. PKC subfamily.</text>
</comment>
<dbReference type="PROSITE" id="PS50076">
    <property type="entry name" value="DNAJ_2"/>
    <property type="match status" value="1"/>
</dbReference>
<dbReference type="PROSITE" id="PS50011">
    <property type="entry name" value="PROTEIN_KINASE_DOM"/>
    <property type="match status" value="1"/>
</dbReference>
<dbReference type="PANTHER" id="PTHR22967">
    <property type="entry name" value="SERINE/THREONINE PROTEIN KINASE"/>
    <property type="match status" value="1"/>
</dbReference>
<dbReference type="InterPro" id="IPR014020">
    <property type="entry name" value="Tensin_C2-dom"/>
</dbReference>
<dbReference type="Gene3D" id="1.10.287.110">
    <property type="entry name" value="DnaJ domain"/>
    <property type="match status" value="1"/>
</dbReference>
<dbReference type="FunFam" id="2.60.40.1110:FF:000001">
    <property type="entry name" value="cyclin-G-associated kinase isoform X2"/>
    <property type="match status" value="1"/>
</dbReference>
<dbReference type="GO" id="GO:0030136">
    <property type="term" value="C:clathrin-coated vesicle"/>
    <property type="evidence" value="ECO:0007669"/>
    <property type="project" value="UniProtKB-SubCell"/>
</dbReference>
<evidence type="ECO:0000256" key="2">
    <source>
        <dbReference type="ARBA" id="ARBA00005490"/>
    </source>
</evidence>
<keyword evidence="8" id="KW-0729">SH3-binding</keyword>
<dbReference type="GO" id="GO:2000369">
    <property type="term" value="P:regulation of clathrin-dependent endocytosis"/>
    <property type="evidence" value="ECO:0007669"/>
    <property type="project" value="TreeGrafter"/>
</dbReference>
<dbReference type="PROSITE" id="PS00108">
    <property type="entry name" value="PROTEIN_KINASE_ST"/>
    <property type="match status" value="1"/>
</dbReference>
<protein>
    <recommendedName>
        <fullName evidence="12">Auxilin</fullName>
    </recommendedName>
    <alternativeName>
        <fullName evidence="13">DnaJ homolog subfamily C member 6</fullName>
    </alternativeName>
</protein>
<dbReference type="Gene3D" id="3.90.190.10">
    <property type="entry name" value="Protein tyrosine phosphatase superfamily"/>
    <property type="match status" value="1"/>
</dbReference>
<comment type="subunit">
    <text evidence="11">Forms a complex composed of HSPA8, CLTC and DNAJC6. Interacts with HSPA8/HSC70 in an ATP-dependent manner; this interaction stimulates the HSPA8's ATPase activity. Interacts with CLTC; this interaction produces a local change in heavy-chain contacts, creating a detectable global distortion of the clathrin coat. Interacts with AP2A2. Interacts with DNM1(GTP-bound form); this interaction allows clathrin-coated vesicle (CCV) formation at the plasma membrane.</text>
</comment>
<dbReference type="Pfam" id="PF00069">
    <property type="entry name" value="Pkinase"/>
    <property type="match status" value="1"/>
</dbReference>
<feature type="compositionally biased region" description="Low complexity" evidence="14">
    <location>
        <begin position="1008"/>
        <end position="1020"/>
    </location>
</feature>
<dbReference type="SMART" id="SM01326">
    <property type="entry name" value="PTEN_C2"/>
    <property type="match status" value="1"/>
</dbReference>
<dbReference type="Gene3D" id="1.10.510.10">
    <property type="entry name" value="Transferase(Phosphotransferase) domain 1"/>
    <property type="match status" value="1"/>
</dbReference>
<evidence type="ECO:0000256" key="6">
    <source>
        <dbReference type="ARBA" id="ARBA00022801"/>
    </source>
</evidence>
<dbReference type="FunFam" id="1.10.287.110:FF:000002">
    <property type="entry name" value="putative tyrosine-protein phosphatase auxilin isoform X2"/>
    <property type="match status" value="1"/>
</dbReference>
<evidence type="ECO:0000256" key="8">
    <source>
        <dbReference type="ARBA" id="ARBA00023036"/>
    </source>
</evidence>
<dbReference type="InterPro" id="IPR008271">
    <property type="entry name" value="Ser/Thr_kinase_AS"/>
</dbReference>
<reference evidence="15" key="1">
    <citation type="submission" date="2020-11" db="EMBL/GenBank/DDBJ databases">
        <authorList>
            <person name="Tran Van P."/>
        </authorList>
    </citation>
    <scope>NUCLEOTIDE SEQUENCE</scope>
</reference>
<gene>
    <name evidence="15" type="ORF">CTOB1V02_LOCUS6558</name>
</gene>